<dbReference type="EMBL" id="WJXW01000017">
    <property type="protein sequence ID" value="KAF9729139.1"/>
    <property type="molecule type" value="Genomic_DNA"/>
</dbReference>
<dbReference type="AlphaFoldDB" id="A0A9P6G7F9"/>
<feature type="compositionally biased region" description="Acidic residues" evidence="1">
    <location>
        <begin position="270"/>
        <end position="289"/>
    </location>
</feature>
<comment type="caution">
    <text evidence="3">The sequence shown here is derived from an EMBL/GenBank/DDBJ whole genome shotgun (WGS) entry which is preliminary data.</text>
</comment>
<evidence type="ECO:0000256" key="1">
    <source>
        <dbReference type="SAM" id="MobiDB-lite"/>
    </source>
</evidence>
<name>A0A9P6G7F9_9PLEO</name>
<sequence>MRLRLSVQRNNLPVSNILWSVPDTASAQAYTFARLLEDVDRILPLEAEQWGLEDYIVELEGFECLHFSPVLLTLKEDDRLSIRPLLTAEVRSRTLCGRTQITDDGRHLVDGIPFGRPFLRQPLRPAVTIPPRKRLRLDEDTVAGTDAPESTGVSAAAIEAQAPVGSTGAKKKKKEVQFSQAVDEGSEDSEDDEDFVLGHVSEGSVNSDSDDDTSSAASEPSAQASKSNERRRSPEHEASDTSSASATDASSDSSSESDTSQANPKAEASADSDSESDSDSDSTDSDSDSDSASSSPEVLSSKPPVPPWSGSKDTRRRNFRRKQLIKLKRLKAEGKLHHDATYADLQDYLGIRKQPSPLTPTPAHTMSKSTGKRKRLGEDAEDQNTQTQADESAELERRREELMARLADTATDVEMTPVESWSSIGEQTEQTVSVSASPAMPDAFSSKGGAATPTPPTKRLRPNVSAIGRILQRQAVNIERKIKPMKPPVADPEPEGASDTDFWKSGISLSAFECWDEEHELSAPPFPFKQHWDPASKLMREKKQAKQKKKARESEQATELLVYDNEDQEPEDTPVLDYGDSPKTMKAASDPTDAAESQILQEVELAAKSDLPALPEDVETLPTLQPHDVQVGAVVVFKVYAIDPVTVTPHISEYKTATVEKEGDSGHGAGTFRLKLANRDIPAKASERLDERGHSVKNAVSGFRMNDEDEDEDDGVWEGMFGELVEPKLLKAAV</sequence>
<organism evidence="3 4">
    <name type="scientific">Paraphaeosphaeria minitans</name>
    <dbReference type="NCBI Taxonomy" id="565426"/>
    <lineage>
        <taxon>Eukaryota</taxon>
        <taxon>Fungi</taxon>
        <taxon>Dikarya</taxon>
        <taxon>Ascomycota</taxon>
        <taxon>Pezizomycotina</taxon>
        <taxon>Dothideomycetes</taxon>
        <taxon>Pleosporomycetidae</taxon>
        <taxon>Pleosporales</taxon>
        <taxon>Massarineae</taxon>
        <taxon>Didymosphaeriaceae</taxon>
        <taxon>Paraphaeosphaeria</taxon>
    </lineage>
</organism>
<reference evidence="3" key="1">
    <citation type="journal article" date="2020" name="Mol. Plant Microbe Interact.">
        <title>Genome Sequence of the Biocontrol Agent Coniothyrium minitans strain Conio (IMI 134523).</title>
        <authorList>
            <person name="Patel D."/>
            <person name="Shittu T.A."/>
            <person name="Baroncelli R."/>
            <person name="Muthumeenakshi S."/>
            <person name="Osborne T.H."/>
            <person name="Janganan T.K."/>
            <person name="Sreenivasaprasad S."/>
        </authorList>
    </citation>
    <scope>NUCLEOTIDE SEQUENCE</scope>
    <source>
        <strain evidence="3">Conio</strain>
    </source>
</reference>
<accession>A0A9P6G7F9</accession>
<protein>
    <recommendedName>
        <fullName evidence="2">DUF7357 domain-containing protein</fullName>
    </recommendedName>
</protein>
<evidence type="ECO:0000313" key="4">
    <source>
        <dbReference type="Proteomes" id="UP000756921"/>
    </source>
</evidence>
<feature type="compositionally biased region" description="Basic and acidic residues" evidence="1">
    <location>
        <begin position="394"/>
        <end position="403"/>
    </location>
</feature>
<evidence type="ECO:0000313" key="3">
    <source>
        <dbReference type="EMBL" id="KAF9729139.1"/>
    </source>
</evidence>
<feature type="region of interest" description="Disordered" evidence="1">
    <location>
        <begin position="131"/>
        <end position="322"/>
    </location>
</feature>
<evidence type="ECO:0000259" key="2">
    <source>
        <dbReference type="Pfam" id="PF24054"/>
    </source>
</evidence>
<dbReference type="Proteomes" id="UP000756921">
    <property type="component" value="Unassembled WGS sequence"/>
</dbReference>
<dbReference type="Pfam" id="PF24054">
    <property type="entry name" value="DUF7357"/>
    <property type="match status" value="1"/>
</dbReference>
<feature type="compositionally biased region" description="Low complexity" evidence="1">
    <location>
        <begin position="240"/>
        <end position="269"/>
    </location>
</feature>
<dbReference type="OrthoDB" id="5368821at2759"/>
<feature type="region of interest" description="Disordered" evidence="1">
    <location>
        <begin position="566"/>
        <end position="589"/>
    </location>
</feature>
<feature type="compositionally biased region" description="Polar residues" evidence="1">
    <location>
        <begin position="419"/>
        <end position="436"/>
    </location>
</feature>
<feature type="compositionally biased region" description="Basic and acidic residues" evidence="1">
    <location>
        <begin position="227"/>
        <end position="239"/>
    </location>
</feature>
<keyword evidence="4" id="KW-1185">Reference proteome</keyword>
<feature type="region of interest" description="Disordered" evidence="1">
    <location>
        <begin position="352"/>
        <end position="465"/>
    </location>
</feature>
<feature type="compositionally biased region" description="Low complexity" evidence="1">
    <location>
        <begin position="214"/>
        <end position="226"/>
    </location>
</feature>
<gene>
    <name evidence="3" type="ORF">PMIN01_12829</name>
</gene>
<proteinExistence type="predicted"/>
<feature type="compositionally biased region" description="Acidic residues" evidence="1">
    <location>
        <begin position="184"/>
        <end position="195"/>
    </location>
</feature>
<dbReference type="InterPro" id="IPR055781">
    <property type="entry name" value="DUF7357"/>
</dbReference>
<feature type="domain" description="DUF7357" evidence="2">
    <location>
        <begin position="1"/>
        <end position="132"/>
    </location>
</feature>
<feature type="region of interest" description="Disordered" evidence="1">
    <location>
        <begin position="478"/>
        <end position="502"/>
    </location>
</feature>